<sequence>MTPPALSILRHKVSTPTGDPAAIRYVAEPVTWMPADGLMPNGMTLLQNITQNQPGSGSTS</sequence>
<evidence type="ECO:0000313" key="1">
    <source>
        <dbReference type="EMBL" id="GIE70270.1"/>
    </source>
</evidence>
<accession>A0ABQ4BJ20</accession>
<dbReference type="Proteomes" id="UP000624709">
    <property type="component" value="Unassembled WGS sequence"/>
</dbReference>
<proteinExistence type="predicted"/>
<gene>
    <name evidence="1" type="ORF">Apa02nite_063780</name>
</gene>
<protein>
    <submittedName>
        <fullName evidence="1">Uncharacterized protein</fullName>
    </submittedName>
</protein>
<evidence type="ECO:0000313" key="2">
    <source>
        <dbReference type="Proteomes" id="UP000624709"/>
    </source>
</evidence>
<comment type="caution">
    <text evidence="1">The sequence shown here is derived from an EMBL/GenBank/DDBJ whole genome shotgun (WGS) entry which is preliminary data.</text>
</comment>
<keyword evidence="2" id="KW-1185">Reference proteome</keyword>
<reference evidence="1 2" key="1">
    <citation type="submission" date="2021-01" db="EMBL/GenBank/DDBJ databases">
        <title>Whole genome shotgun sequence of Actinoplanes palleronii NBRC 14916.</title>
        <authorList>
            <person name="Komaki H."/>
            <person name="Tamura T."/>
        </authorList>
    </citation>
    <scope>NUCLEOTIDE SEQUENCE [LARGE SCALE GENOMIC DNA]</scope>
    <source>
        <strain evidence="1 2">NBRC 14916</strain>
    </source>
</reference>
<name>A0ABQ4BJ20_9ACTN</name>
<organism evidence="1 2">
    <name type="scientific">Actinoplanes palleronii</name>
    <dbReference type="NCBI Taxonomy" id="113570"/>
    <lineage>
        <taxon>Bacteria</taxon>
        <taxon>Bacillati</taxon>
        <taxon>Actinomycetota</taxon>
        <taxon>Actinomycetes</taxon>
        <taxon>Micromonosporales</taxon>
        <taxon>Micromonosporaceae</taxon>
        <taxon>Actinoplanes</taxon>
    </lineage>
</organism>
<dbReference type="EMBL" id="BOMS01000101">
    <property type="protein sequence ID" value="GIE70270.1"/>
    <property type="molecule type" value="Genomic_DNA"/>
</dbReference>